<sequence>MKRMIITLSMVLAFALIVGIFLPENTVTAQSEATEKYASLSE</sequence>
<organism evidence="1">
    <name type="scientific">hydrothermal vent metagenome</name>
    <dbReference type="NCBI Taxonomy" id="652676"/>
    <lineage>
        <taxon>unclassified sequences</taxon>
        <taxon>metagenomes</taxon>
        <taxon>ecological metagenomes</taxon>
    </lineage>
</organism>
<dbReference type="EMBL" id="UOED01000132">
    <property type="protein sequence ID" value="VAV99092.1"/>
    <property type="molecule type" value="Genomic_DNA"/>
</dbReference>
<reference evidence="1" key="1">
    <citation type="submission" date="2018-06" db="EMBL/GenBank/DDBJ databases">
        <authorList>
            <person name="Zhirakovskaya E."/>
        </authorList>
    </citation>
    <scope>NUCLEOTIDE SEQUENCE</scope>
</reference>
<name>A0A3B0S5D5_9ZZZZ</name>
<dbReference type="AlphaFoldDB" id="A0A3B0S5D5"/>
<evidence type="ECO:0000313" key="1">
    <source>
        <dbReference type="EMBL" id="VAV99092.1"/>
    </source>
</evidence>
<proteinExistence type="predicted"/>
<protein>
    <submittedName>
        <fullName evidence="1">Uncharacterized protein</fullName>
    </submittedName>
</protein>
<gene>
    <name evidence="1" type="ORF">MNBD_ALPHA02-1448</name>
</gene>
<accession>A0A3B0S5D5</accession>